<dbReference type="Proteomes" id="UP000323067">
    <property type="component" value="Chromosome vi"/>
</dbReference>
<feature type="transmembrane region" description="Helical" evidence="2">
    <location>
        <begin position="176"/>
        <end position="200"/>
    </location>
</feature>
<keyword evidence="2" id="KW-0812">Transmembrane</keyword>
<dbReference type="VEuPathDB" id="FungiDB:CCM_02170"/>
<name>A0A2H4SAQ6_CORMI</name>
<reference evidence="4 5" key="1">
    <citation type="journal article" date="2017" name="BMC Genomics">
        <title>Chromosome level assembly and secondary metabolite potential of the parasitic fungus Cordyceps militaris.</title>
        <authorList>
            <person name="Kramer G.J."/>
            <person name="Nodwell J.R."/>
        </authorList>
    </citation>
    <scope>NUCLEOTIDE SEQUENCE [LARGE SCALE GENOMIC DNA]</scope>
    <source>
        <strain evidence="4 5">ATCC 34164</strain>
    </source>
</reference>
<dbReference type="Pfam" id="PF20684">
    <property type="entry name" value="Fung_rhodopsin"/>
    <property type="match status" value="1"/>
</dbReference>
<dbReference type="AlphaFoldDB" id="A0A2H4SAQ6"/>
<organism evidence="4 5">
    <name type="scientific">Cordyceps militaris</name>
    <name type="common">Caterpillar fungus</name>
    <name type="synonym">Clavaria militaris</name>
    <dbReference type="NCBI Taxonomy" id="73501"/>
    <lineage>
        <taxon>Eukaryota</taxon>
        <taxon>Fungi</taxon>
        <taxon>Dikarya</taxon>
        <taxon>Ascomycota</taxon>
        <taxon>Pezizomycotina</taxon>
        <taxon>Sordariomycetes</taxon>
        <taxon>Hypocreomycetidae</taxon>
        <taxon>Hypocreales</taxon>
        <taxon>Cordycipitaceae</taxon>
        <taxon>Cordyceps</taxon>
    </lineage>
</organism>
<keyword evidence="2" id="KW-1133">Transmembrane helix</keyword>
<feature type="transmembrane region" description="Helical" evidence="2">
    <location>
        <begin position="20"/>
        <end position="43"/>
    </location>
</feature>
<feature type="compositionally biased region" description="Basic and acidic residues" evidence="1">
    <location>
        <begin position="349"/>
        <end position="362"/>
    </location>
</feature>
<dbReference type="VEuPathDB" id="FungiDB:A9K55_006732"/>
<feature type="transmembrane region" description="Helical" evidence="2">
    <location>
        <begin position="212"/>
        <end position="235"/>
    </location>
</feature>
<dbReference type="OrthoDB" id="3918601at2759"/>
<feature type="region of interest" description="Disordered" evidence="1">
    <location>
        <begin position="323"/>
        <end position="362"/>
    </location>
</feature>
<feature type="transmembrane region" description="Helical" evidence="2">
    <location>
        <begin position="247"/>
        <end position="271"/>
    </location>
</feature>
<dbReference type="InterPro" id="IPR049326">
    <property type="entry name" value="Rhodopsin_dom_fungi"/>
</dbReference>
<evidence type="ECO:0000313" key="5">
    <source>
        <dbReference type="Proteomes" id="UP000323067"/>
    </source>
</evidence>
<dbReference type="EMBL" id="CP023323">
    <property type="protein sequence ID" value="ATY60185.1"/>
    <property type="molecule type" value="Genomic_DNA"/>
</dbReference>
<feature type="domain" description="Rhodopsin" evidence="3">
    <location>
        <begin position="39"/>
        <end position="279"/>
    </location>
</feature>
<evidence type="ECO:0000256" key="1">
    <source>
        <dbReference type="SAM" id="MobiDB-lite"/>
    </source>
</evidence>
<evidence type="ECO:0000256" key="2">
    <source>
        <dbReference type="SAM" id="Phobius"/>
    </source>
</evidence>
<evidence type="ECO:0000313" key="4">
    <source>
        <dbReference type="EMBL" id="ATY60185.1"/>
    </source>
</evidence>
<feature type="transmembrane region" description="Helical" evidence="2">
    <location>
        <begin position="96"/>
        <end position="113"/>
    </location>
</feature>
<dbReference type="PANTHER" id="PTHR39614:SF2">
    <property type="entry name" value="INTEGRAL MEMBRANE PROTEIN"/>
    <property type="match status" value="1"/>
</dbReference>
<proteinExistence type="predicted"/>
<accession>A0A2H4SAQ6</accession>
<sequence length="382" mass="41353">MAAAGIIPNHTAAGPDDHRAYIVIVAVVGLIWSLLVLCIRVFIRLRLSGPFGADDAAASLATVIAVCQTATVLYAVRQGVGVRDSPAYHDSVDSGLKAYYASTIMYIMALCPAKASMSLLISRVSRQAADKHLLATRIATSIIVLWGVASVFIVAFQCGSTQPWDLAAPGHCTGLFPRWLAIEALSLVLELLIASLAFSLVLGLDLALQTKLIVILAFSAQLLVVIPVAYRLVLLRDATTTTHRGPVLFILADTTIVTQVVMHFSVIAATFPCFRQFLHAFSNDFGATTKMGTDEDRSADRSHGQRSNSNSYAMSMLREHYRGSVQTTRPQDVESEIEVEDGVLLPRAPPRDRVLTPVDDGRSLQSIGSDRAIIQNKQKIAR</sequence>
<gene>
    <name evidence="4" type="ORF">A9K55_006732</name>
</gene>
<evidence type="ECO:0000259" key="3">
    <source>
        <dbReference type="Pfam" id="PF20684"/>
    </source>
</evidence>
<dbReference type="PANTHER" id="PTHR39614">
    <property type="entry name" value="INTEGRAL MEMBRANE PROTEIN"/>
    <property type="match status" value="1"/>
</dbReference>
<keyword evidence="2" id="KW-0472">Membrane</keyword>
<feature type="transmembrane region" description="Helical" evidence="2">
    <location>
        <begin position="134"/>
        <end position="156"/>
    </location>
</feature>
<protein>
    <recommendedName>
        <fullName evidence="3">Rhodopsin domain-containing protein</fullName>
    </recommendedName>
</protein>